<proteinExistence type="inferred from homology"/>
<dbReference type="Gene3D" id="3.40.50.880">
    <property type="match status" value="1"/>
</dbReference>
<evidence type="ECO:0000259" key="9">
    <source>
        <dbReference type="Pfam" id="PF08532"/>
    </source>
</evidence>
<gene>
    <name evidence="10" type="ORF">GCM10010862_34320</name>
</gene>
<keyword evidence="7" id="KW-0326">Glycosidase</keyword>
<protein>
    <recommendedName>
        <fullName evidence="3">beta-galactosidase</fullName>
        <ecNumber evidence="3">3.2.1.23</ecNumber>
    </recommendedName>
</protein>
<dbReference type="InterPro" id="IPR029062">
    <property type="entry name" value="Class_I_gatase-like"/>
</dbReference>
<reference evidence="11" key="1">
    <citation type="journal article" date="2019" name="Int. J. Syst. Evol. Microbiol.">
        <title>The Global Catalogue of Microorganisms (GCM) 10K type strain sequencing project: providing services to taxonomists for standard genome sequencing and annotation.</title>
        <authorList>
            <consortium name="The Broad Institute Genomics Platform"/>
            <consortium name="The Broad Institute Genome Sequencing Center for Infectious Disease"/>
            <person name="Wu L."/>
            <person name="Ma J."/>
        </authorList>
    </citation>
    <scope>NUCLEOTIDE SEQUENCE [LARGE SCALE GENOMIC DNA]</scope>
    <source>
        <strain evidence="11">NBRC 112416</strain>
    </source>
</reference>
<organism evidence="10 11">
    <name type="scientific">Devosia nitrariae</name>
    <dbReference type="NCBI Taxonomy" id="2071872"/>
    <lineage>
        <taxon>Bacteria</taxon>
        <taxon>Pseudomonadati</taxon>
        <taxon>Pseudomonadota</taxon>
        <taxon>Alphaproteobacteria</taxon>
        <taxon>Hyphomicrobiales</taxon>
        <taxon>Devosiaceae</taxon>
        <taxon>Devosia</taxon>
    </lineage>
</organism>
<comment type="catalytic activity">
    <reaction evidence="1">
        <text>Hydrolysis of terminal non-reducing beta-D-galactose residues in beta-D-galactosides.</text>
        <dbReference type="EC" id="3.2.1.23"/>
    </reaction>
</comment>
<dbReference type="Proteomes" id="UP001156691">
    <property type="component" value="Unassembled WGS sequence"/>
</dbReference>
<dbReference type="SUPFAM" id="SSF52317">
    <property type="entry name" value="Class I glutamine amidotransferase-like"/>
    <property type="match status" value="1"/>
</dbReference>
<evidence type="ECO:0000256" key="7">
    <source>
        <dbReference type="ARBA" id="ARBA00023295"/>
    </source>
</evidence>
<keyword evidence="4" id="KW-0479">Metal-binding</keyword>
<dbReference type="SUPFAM" id="SSF51445">
    <property type="entry name" value="(Trans)glycosidases"/>
    <property type="match status" value="1"/>
</dbReference>
<keyword evidence="11" id="KW-1185">Reference proteome</keyword>
<dbReference type="InterPro" id="IPR013738">
    <property type="entry name" value="Beta_galactosidase_Trimer"/>
</dbReference>
<evidence type="ECO:0000256" key="2">
    <source>
        <dbReference type="ARBA" id="ARBA00005940"/>
    </source>
</evidence>
<evidence type="ECO:0000256" key="5">
    <source>
        <dbReference type="ARBA" id="ARBA00022801"/>
    </source>
</evidence>
<evidence type="ECO:0000259" key="8">
    <source>
        <dbReference type="Pfam" id="PF02449"/>
    </source>
</evidence>
<feature type="domain" description="Glycoside hydrolase family 42 N-terminal" evidence="8">
    <location>
        <begin position="22"/>
        <end position="361"/>
    </location>
</feature>
<comment type="similarity">
    <text evidence="2">Belongs to the glycosyl hydrolase 42 family.</text>
</comment>
<evidence type="ECO:0000256" key="6">
    <source>
        <dbReference type="ARBA" id="ARBA00022833"/>
    </source>
</evidence>
<dbReference type="Gene3D" id="3.20.20.80">
    <property type="entry name" value="Glycosidases"/>
    <property type="match status" value="1"/>
</dbReference>
<comment type="caution">
    <text evidence="10">The sequence shown here is derived from an EMBL/GenBank/DDBJ whole genome shotgun (WGS) entry which is preliminary data.</text>
</comment>
<accession>A0ABQ5W812</accession>
<keyword evidence="5" id="KW-0378">Hydrolase</keyword>
<sequence length="697" mass="77628">MPVRDFPLLPYGAVYFRKSNPPPEDWERDYRVAAEDGFNIFRHWFMWSAIEVRPGVFDWDDYDRQFELAARYGIKTIIAEMITAAPEWLYHERPEGRYLHADGRPHMPVMGVSSATGGFHGMCLDDDVVRERAGQFLTALAERYRDHPAMGGYDIWNECNYSEDTGYSPATLGAFRRWLEARYGTPEALGRAWGRYSFADWSQVTPPAQLQLFADSLDWLEFLQDNAFAQMRWRVDTIRAVDPKNLISAHGIAASIVSAANKGSDDWRSADEVELYGFTWAPSRQGDKAYQPLHAVDLTRAASRGKPFWHAEAQGGPLWLQPQVFDRPLDDGRITQPEDLRIWNMTSFAGGARGLLYPRWRPLLDGPLFGAFGPYAMDGSRTARSEMASRIAKWAAEPAQSALWQSVPITGEVGLLYVPETQNLDFALQGRTDSYTAAMRGAYQGFFENNIQADFVHVEDIDAYRFVYLPYPIHLKPETAKRIGDWVEAGGVLVAEGLPGYFGTRGRVDTVQPGQGLHDVFGALEADVQFAPDLFGELALEVFDHQLVGGVFRQMYTPTTGRAAGTYADGGVAAVTHQFGRGKTLLIGSYPSVGFARNPSDSARAFFRHLLDWSGGTQRIVSDNRGLTARLQDGEGGRFVFVLNHTREAQSARLRFAGDIRVALGEPLWGGDAALEADNNVLAVTVGARDALILKLG</sequence>
<evidence type="ECO:0000256" key="3">
    <source>
        <dbReference type="ARBA" id="ARBA00012756"/>
    </source>
</evidence>
<dbReference type="RefSeq" id="WP_284341589.1">
    <property type="nucleotide sequence ID" value="NZ_BSNS01000018.1"/>
</dbReference>
<dbReference type="Pfam" id="PF02449">
    <property type="entry name" value="Glyco_hydro_42"/>
    <property type="match status" value="1"/>
</dbReference>
<dbReference type="InterPro" id="IPR013529">
    <property type="entry name" value="Glyco_hydro_42_N"/>
</dbReference>
<dbReference type="PANTHER" id="PTHR36447">
    <property type="entry name" value="BETA-GALACTOSIDASE GANA"/>
    <property type="match status" value="1"/>
</dbReference>
<dbReference type="EMBL" id="BSNS01000018">
    <property type="protein sequence ID" value="GLQ56173.1"/>
    <property type="molecule type" value="Genomic_DNA"/>
</dbReference>
<keyword evidence="6" id="KW-0862">Zinc</keyword>
<evidence type="ECO:0000256" key="4">
    <source>
        <dbReference type="ARBA" id="ARBA00022723"/>
    </source>
</evidence>
<evidence type="ECO:0000256" key="1">
    <source>
        <dbReference type="ARBA" id="ARBA00001412"/>
    </source>
</evidence>
<feature type="domain" description="Beta-galactosidase trimerisation" evidence="9">
    <location>
        <begin position="429"/>
        <end position="613"/>
    </location>
</feature>
<dbReference type="InterPro" id="IPR017853">
    <property type="entry name" value="GH"/>
</dbReference>
<dbReference type="InterPro" id="IPR003476">
    <property type="entry name" value="Glyco_hydro_42"/>
</dbReference>
<evidence type="ECO:0000313" key="10">
    <source>
        <dbReference type="EMBL" id="GLQ56173.1"/>
    </source>
</evidence>
<dbReference type="Pfam" id="PF08532">
    <property type="entry name" value="Glyco_hydro_42M"/>
    <property type="match status" value="1"/>
</dbReference>
<name>A0ABQ5W812_9HYPH</name>
<dbReference type="EC" id="3.2.1.23" evidence="3"/>
<evidence type="ECO:0000313" key="11">
    <source>
        <dbReference type="Proteomes" id="UP001156691"/>
    </source>
</evidence>
<dbReference type="CDD" id="cd03143">
    <property type="entry name" value="A4_beta-galactosidase_middle_domain"/>
    <property type="match status" value="1"/>
</dbReference>
<dbReference type="PANTHER" id="PTHR36447:SF2">
    <property type="entry name" value="BETA-GALACTOSIDASE YESZ"/>
    <property type="match status" value="1"/>
</dbReference>